<protein>
    <submittedName>
        <fullName evidence="2">Uncharacterized protein</fullName>
    </submittedName>
</protein>
<comment type="caution">
    <text evidence="2">The sequence shown here is derived from an EMBL/GenBank/DDBJ whole genome shotgun (WGS) entry which is preliminary data.</text>
</comment>
<evidence type="ECO:0000256" key="1">
    <source>
        <dbReference type="SAM" id="MobiDB-lite"/>
    </source>
</evidence>
<dbReference type="EMBL" id="CAJNJA010013240">
    <property type="protein sequence ID" value="CAE7316379.1"/>
    <property type="molecule type" value="Genomic_DNA"/>
</dbReference>
<feature type="compositionally biased region" description="Acidic residues" evidence="1">
    <location>
        <begin position="120"/>
        <end position="129"/>
    </location>
</feature>
<accession>A0A812NNM2</accession>
<feature type="compositionally biased region" description="Basic residues" evidence="1">
    <location>
        <begin position="136"/>
        <end position="145"/>
    </location>
</feature>
<reference evidence="2" key="1">
    <citation type="submission" date="2021-02" db="EMBL/GenBank/DDBJ databases">
        <authorList>
            <person name="Dougan E. K."/>
            <person name="Rhodes N."/>
            <person name="Thang M."/>
            <person name="Chan C."/>
        </authorList>
    </citation>
    <scope>NUCLEOTIDE SEQUENCE</scope>
</reference>
<feature type="compositionally biased region" description="Basic residues" evidence="1">
    <location>
        <begin position="80"/>
        <end position="90"/>
    </location>
</feature>
<feature type="non-terminal residue" evidence="2">
    <location>
        <position position="1"/>
    </location>
</feature>
<dbReference type="OrthoDB" id="448223at2759"/>
<keyword evidence="3" id="KW-1185">Reference proteome</keyword>
<feature type="region of interest" description="Disordered" evidence="1">
    <location>
        <begin position="1"/>
        <end position="215"/>
    </location>
</feature>
<evidence type="ECO:0000313" key="3">
    <source>
        <dbReference type="Proteomes" id="UP000601435"/>
    </source>
</evidence>
<dbReference type="Proteomes" id="UP000601435">
    <property type="component" value="Unassembled WGS sequence"/>
</dbReference>
<gene>
    <name evidence="2" type="ORF">SNEC2469_LOCUS7889</name>
</gene>
<feature type="region of interest" description="Disordered" evidence="1">
    <location>
        <begin position="396"/>
        <end position="432"/>
    </location>
</feature>
<sequence>GKKQATEEQEETEEEGSGSASKGKGKAQGKKKVAEGQEAEEEGSPGSATGKSKGKAKGKKQNAEEQEAEEEGSPGSAKGKGSKGKAKGKKKATEEQEETEEEGSAGSAKGKAKGKKQATEEQEETEEESSGSASKGKGKAKGKKNATKEQEEAEEEGSPGSASKGKGKGSGKKKAAEEQEAEEEGSRSVKRRLSWSDEGGAGSLESPGKCATPRSCKSKLDIIDCSNQSIVDVEKDQFCDALVALSPTFSYDSCGSEALFARKKNIESCELFDEFMEYARKGSKHFTWKMLSKDDPTESLKAYNDFLLEILVLTEDQKAQIKARFEFLKAYMLDPTLDSMTIDPANADMRIYRVFKSSLDSSKTRSKVGTKLSGVASVPRNRAARTALAETLTARAADMSKDSADAPPGGKEKEKKTPKELAPEQQQQKDFDKDMAALNSLATKSRMNELLFAGTPLEDVIWHLKDNRKMIEASFIPNASLSSAC</sequence>
<feature type="compositionally biased region" description="Basic and acidic residues" evidence="1">
    <location>
        <begin position="398"/>
        <end position="432"/>
    </location>
</feature>
<feature type="compositionally biased region" description="Acidic residues" evidence="1">
    <location>
        <begin position="7"/>
        <end position="16"/>
    </location>
</feature>
<name>A0A812NNM2_9DINO</name>
<evidence type="ECO:0000313" key="2">
    <source>
        <dbReference type="EMBL" id="CAE7316379.1"/>
    </source>
</evidence>
<dbReference type="AlphaFoldDB" id="A0A812NNM2"/>
<organism evidence="2 3">
    <name type="scientific">Symbiodinium necroappetens</name>
    <dbReference type="NCBI Taxonomy" id="1628268"/>
    <lineage>
        <taxon>Eukaryota</taxon>
        <taxon>Sar</taxon>
        <taxon>Alveolata</taxon>
        <taxon>Dinophyceae</taxon>
        <taxon>Suessiales</taxon>
        <taxon>Symbiodiniaceae</taxon>
        <taxon>Symbiodinium</taxon>
    </lineage>
</organism>
<proteinExistence type="predicted"/>